<dbReference type="Pfam" id="PF02620">
    <property type="entry name" value="YceD"/>
    <property type="match status" value="1"/>
</dbReference>
<comment type="caution">
    <text evidence="1">The sequence shown here is derived from an EMBL/GenBank/DDBJ whole genome shotgun (WGS) entry which is preliminary data.</text>
</comment>
<evidence type="ECO:0000313" key="1">
    <source>
        <dbReference type="EMBL" id="MBM6912059.1"/>
    </source>
</evidence>
<keyword evidence="2" id="KW-1185">Reference proteome</keyword>
<evidence type="ECO:0000313" key="2">
    <source>
        <dbReference type="Proteomes" id="UP000707138"/>
    </source>
</evidence>
<protein>
    <submittedName>
        <fullName evidence="1">DUF177 domain-containing protein</fullName>
    </submittedName>
</protein>
<dbReference type="PANTHER" id="PTHR34374">
    <property type="entry name" value="LARGE RIBOSOMAL RNA SUBUNIT ACCUMULATION PROTEIN YCED HOMOLOG 1, CHLOROPLASTIC"/>
    <property type="match status" value="1"/>
</dbReference>
<reference evidence="1 2" key="1">
    <citation type="journal article" date="2021" name="Sci. Rep.">
        <title>The distribution of antibiotic resistance genes in chicken gut microbiota commensals.</title>
        <authorList>
            <person name="Juricova H."/>
            <person name="Matiasovicova J."/>
            <person name="Kubasova T."/>
            <person name="Cejkova D."/>
            <person name="Rychlik I."/>
        </authorList>
    </citation>
    <scope>NUCLEOTIDE SEQUENCE [LARGE SCALE GENOMIC DNA]</scope>
    <source>
        <strain evidence="1 2">An537</strain>
    </source>
</reference>
<name>A0ABS2GD46_9FIRM</name>
<accession>A0ABS2GD46</accession>
<proteinExistence type="predicted"/>
<dbReference type="PANTHER" id="PTHR34374:SF1">
    <property type="entry name" value="LARGE RIBOSOMAL RNA SUBUNIT ACCUMULATION PROTEIN YCED HOMOLOG 1, CHLOROPLASTIC"/>
    <property type="match status" value="1"/>
</dbReference>
<sequence>MKLQVEQAKEHIGKPFPYTCTEPATVLGDVTAFPWSRHDITISGEFRYDGQNYIVEGTVRTEGEYECTRCLTPLTHVQVTPFKETFGVLKEWQNAEDAEIIPFDGETIDVTDLIRETLIINEPSQVLCQDDCKGLCVHCGANLNVSPCSCESFVVDPRLAVLRTLLDKDDD</sequence>
<dbReference type="InterPro" id="IPR003772">
    <property type="entry name" value="YceD"/>
</dbReference>
<dbReference type="Proteomes" id="UP000707138">
    <property type="component" value="Unassembled WGS sequence"/>
</dbReference>
<gene>
    <name evidence="1" type="ORF">H6A01_01775</name>
</gene>
<organism evidence="1 2">
    <name type="scientific">Veillonella magna</name>
    <dbReference type="NCBI Taxonomy" id="464322"/>
    <lineage>
        <taxon>Bacteria</taxon>
        <taxon>Bacillati</taxon>
        <taxon>Bacillota</taxon>
        <taxon>Negativicutes</taxon>
        <taxon>Veillonellales</taxon>
        <taxon>Veillonellaceae</taxon>
        <taxon>Veillonella</taxon>
    </lineage>
</organism>
<dbReference type="EMBL" id="JACJLA010000002">
    <property type="protein sequence ID" value="MBM6912059.1"/>
    <property type="molecule type" value="Genomic_DNA"/>
</dbReference>
<dbReference type="RefSeq" id="WP_205087344.1">
    <property type="nucleotide sequence ID" value="NZ_CALXQD010000002.1"/>
</dbReference>